<dbReference type="Proteomes" id="UP000199382">
    <property type="component" value="Unassembled WGS sequence"/>
</dbReference>
<keyword evidence="2" id="KW-1003">Cell membrane</keyword>
<evidence type="ECO:0000313" key="11">
    <source>
        <dbReference type="Proteomes" id="UP000199382"/>
    </source>
</evidence>
<dbReference type="STRING" id="571298.SAMN04488026_11273"/>
<dbReference type="AlphaFoldDB" id="A0A1G9NS47"/>
<keyword evidence="3" id="KW-0808">Transferase</keyword>
<evidence type="ECO:0000256" key="3">
    <source>
        <dbReference type="ARBA" id="ARBA00022679"/>
    </source>
</evidence>
<keyword evidence="4 9" id="KW-0812">Transmembrane</keyword>
<accession>A0A1G9NS47</accession>
<comment type="subcellular location">
    <subcellularLocation>
        <location evidence="1">Cell membrane</location>
        <topology evidence="1">Multi-pass membrane protein</topology>
    </subcellularLocation>
</comment>
<dbReference type="InterPro" id="IPR018584">
    <property type="entry name" value="GT87"/>
</dbReference>
<proteinExistence type="inferred from homology"/>
<dbReference type="EMBL" id="FNEK01000127">
    <property type="protein sequence ID" value="SDL88805.1"/>
    <property type="molecule type" value="Genomic_DNA"/>
</dbReference>
<feature type="transmembrane region" description="Helical" evidence="9">
    <location>
        <begin position="39"/>
        <end position="56"/>
    </location>
</feature>
<reference evidence="10 11" key="1">
    <citation type="submission" date="2016-10" db="EMBL/GenBank/DDBJ databases">
        <authorList>
            <person name="de Groot N.N."/>
        </authorList>
    </citation>
    <scope>NUCLEOTIDE SEQUENCE [LARGE SCALE GENOMIC DNA]</scope>
    <source>
        <strain evidence="10 11">DSM 25294</strain>
    </source>
</reference>
<evidence type="ECO:0000256" key="4">
    <source>
        <dbReference type="ARBA" id="ARBA00022692"/>
    </source>
</evidence>
<keyword evidence="11" id="KW-1185">Reference proteome</keyword>
<feature type="compositionally biased region" description="Basic residues" evidence="8">
    <location>
        <begin position="354"/>
        <end position="368"/>
    </location>
</feature>
<feature type="transmembrane region" description="Helical" evidence="9">
    <location>
        <begin position="300"/>
        <end position="316"/>
    </location>
</feature>
<feature type="transmembrane region" description="Helical" evidence="9">
    <location>
        <begin position="143"/>
        <end position="164"/>
    </location>
</feature>
<keyword evidence="6 9" id="KW-0472">Membrane</keyword>
<evidence type="ECO:0000313" key="10">
    <source>
        <dbReference type="EMBL" id="SDL88805.1"/>
    </source>
</evidence>
<feature type="transmembrane region" description="Helical" evidence="9">
    <location>
        <begin position="226"/>
        <end position="247"/>
    </location>
</feature>
<evidence type="ECO:0000256" key="5">
    <source>
        <dbReference type="ARBA" id="ARBA00022989"/>
    </source>
</evidence>
<name>A0A1G9NS47_9RHOB</name>
<evidence type="ECO:0000256" key="6">
    <source>
        <dbReference type="ARBA" id="ARBA00023136"/>
    </source>
</evidence>
<sequence length="375" mass="40922">MATELEHDGQIFPYLYPPIWAALIAPLTAFLDFDTVERIFNLLNPLLLVACSWLAWRALRSPMPALQFIFIGQILYYGTTIGGIAVLQNQPQIIVAFLTLLTIERSRADAQIAAGAALALAAAIKLYPVLYAPILLARGQTRAFLAFLSIGCALGLTSIVLAGWPLHVVFLDAVAGVANTVMRVPAAYGLDTVLAWLLPKDGMNYVTATSLDPDAHAGWYVMSRPLVWSLAIRTTLLACLALSFLRALAISEGALYESLWPATIIALALLSPLAWCYYFIAPLAFAPSLLSTYGRHTGTALLLVIALLVSIPLLQFNQKLLFLDGDMISFFGFVSMLLLLAAFGLSHRWTHPKSGTRNKNTGAHRRLRSIPSDDR</sequence>
<dbReference type="GO" id="GO:0016758">
    <property type="term" value="F:hexosyltransferase activity"/>
    <property type="evidence" value="ECO:0007669"/>
    <property type="project" value="InterPro"/>
</dbReference>
<evidence type="ECO:0008006" key="12">
    <source>
        <dbReference type="Google" id="ProtNLM"/>
    </source>
</evidence>
<feature type="region of interest" description="Disordered" evidence="8">
    <location>
        <begin position="354"/>
        <end position="375"/>
    </location>
</feature>
<keyword evidence="5 9" id="KW-1133">Transmembrane helix</keyword>
<evidence type="ECO:0000256" key="1">
    <source>
        <dbReference type="ARBA" id="ARBA00004651"/>
    </source>
</evidence>
<feature type="transmembrane region" description="Helical" evidence="9">
    <location>
        <begin position="110"/>
        <end position="131"/>
    </location>
</feature>
<gene>
    <name evidence="10" type="ORF">SAMN04488026_11273</name>
</gene>
<organism evidence="10 11">
    <name type="scientific">Aliiruegeria lutimaris</name>
    <dbReference type="NCBI Taxonomy" id="571298"/>
    <lineage>
        <taxon>Bacteria</taxon>
        <taxon>Pseudomonadati</taxon>
        <taxon>Pseudomonadota</taxon>
        <taxon>Alphaproteobacteria</taxon>
        <taxon>Rhodobacterales</taxon>
        <taxon>Roseobacteraceae</taxon>
        <taxon>Aliiruegeria</taxon>
    </lineage>
</organism>
<dbReference type="Pfam" id="PF09594">
    <property type="entry name" value="GT87"/>
    <property type="match status" value="1"/>
</dbReference>
<dbReference type="GO" id="GO:0005886">
    <property type="term" value="C:plasma membrane"/>
    <property type="evidence" value="ECO:0007669"/>
    <property type="project" value="UniProtKB-SubCell"/>
</dbReference>
<feature type="transmembrane region" description="Helical" evidence="9">
    <location>
        <begin position="259"/>
        <end position="280"/>
    </location>
</feature>
<protein>
    <recommendedName>
        <fullName evidence="12">DUF2029 domain-containing protein</fullName>
    </recommendedName>
</protein>
<evidence type="ECO:0000256" key="9">
    <source>
        <dbReference type="SAM" id="Phobius"/>
    </source>
</evidence>
<feature type="transmembrane region" description="Helical" evidence="9">
    <location>
        <begin position="328"/>
        <end position="346"/>
    </location>
</feature>
<feature type="transmembrane region" description="Helical" evidence="9">
    <location>
        <begin position="68"/>
        <end position="90"/>
    </location>
</feature>
<evidence type="ECO:0000256" key="8">
    <source>
        <dbReference type="SAM" id="MobiDB-lite"/>
    </source>
</evidence>
<evidence type="ECO:0000256" key="7">
    <source>
        <dbReference type="ARBA" id="ARBA00024033"/>
    </source>
</evidence>
<feature type="transmembrane region" description="Helical" evidence="9">
    <location>
        <begin position="12"/>
        <end position="33"/>
    </location>
</feature>
<evidence type="ECO:0000256" key="2">
    <source>
        <dbReference type="ARBA" id="ARBA00022475"/>
    </source>
</evidence>
<comment type="similarity">
    <text evidence="7">Belongs to the glycosyltransferase 87 family.</text>
</comment>